<keyword evidence="2" id="KW-1185">Reference proteome</keyword>
<organism evidence="1 2">
    <name type="scientific">Rubinisphaera italica</name>
    <dbReference type="NCBI Taxonomy" id="2527969"/>
    <lineage>
        <taxon>Bacteria</taxon>
        <taxon>Pseudomonadati</taxon>
        <taxon>Planctomycetota</taxon>
        <taxon>Planctomycetia</taxon>
        <taxon>Planctomycetales</taxon>
        <taxon>Planctomycetaceae</taxon>
        <taxon>Rubinisphaera</taxon>
    </lineage>
</organism>
<reference evidence="1 2" key="1">
    <citation type="submission" date="2019-02" db="EMBL/GenBank/DDBJ databases">
        <title>Deep-cultivation of Planctomycetes and their phenomic and genomic characterization uncovers novel biology.</title>
        <authorList>
            <person name="Wiegand S."/>
            <person name="Jogler M."/>
            <person name="Boedeker C."/>
            <person name="Pinto D."/>
            <person name="Vollmers J."/>
            <person name="Rivas-Marin E."/>
            <person name="Kohn T."/>
            <person name="Peeters S.H."/>
            <person name="Heuer A."/>
            <person name="Rast P."/>
            <person name="Oberbeckmann S."/>
            <person name="Bunk B."/>
            <person name="Jeske O."/>
            <person name="Meyerdierks A."/>
            <person name="Storesund J.E."/>
            <person name="Kallscheuer N."/>
            <person name="Luecker S."/>
            <person name="Lage O.M."/>
            <person name="Pohl T."/>
            <person name="Merkel B.J."/>
            <person name="Hornburger P."/>
            <person name="Mueller R.-W."/>
            <person name="Bruemmer F."/>
            <person name="Labrenz M."/>
            <person name="Spormann A.M."/>
            <person name="Op Den Camp H."/>
            <person name="Overmann J."/>
            <person name="Amann R."/>
            <person name="Jetten M.S.M."/>
            <person name="Mascher T."/>
            <person name="Medema M.H."/>
            <person name="Devos D.P."/>
            <person name="Kaster A.-K."/>
            <person name="Ovreas L."/>
            <person name="Rohde M."/>
            <person name="Galperin M.Y."/>
            <person name="Jogler C."/>
        </authorList>
    </citation>
    <scope>NUCLEOTIDE SEQUENCE [LARGE SCALE GENOMIC DNA]</scope>
    <source>
        <strain evidence="1 2">Pan54</strain>
    </source>
</reference>
<evidence type="ECO:0000313" key="1">
    <source>
        <dbReference type="EMBL" id="TWT60555.1"/>
    </source>
</evidence>
<accession>A0A5C5XEL4</accession>
<sequence length="515" mass="57014">MKFHETGSRYQLTSSRFLLLLAACMAVFGGLGVSRVQAELKAGAAKIDITNRDVAEPPEHLWARALVLSDGETTAVIVTLDVVAIAEIGPIKNDFLPTVRAALKQDLQLDPTRLLVNASHCHGVVCTDVADRTIAVVKQAYEKLEPVRVGWGTGFENRVMENRRLLLKNGKQVDVRHAYSLPADEEVAEIGPIDPEIGVLRLDRLNGETLAVLYNFACHPILGTPRTAGNTADMTGYASAVIEDNLSPDTIALFVQGCAGDINPIMYKDVSVPRHAEHLGNRLGLSTLKAIRQIKCTTTTDFKMLHTTLQLPRADHTSRIASLQTEQDRLVEALTGTSLNLKTFVPLLVKYKLSEKYPSYYSHGYLHDQLIGRDDWERLDAENRRNLEAYIRNIHTMEELTRVKTNVNLLKRHQAKSEALNATTVDAEILGLRVGEFTLVTFPGELTVQIGLDIKQNAPRDATFVAGYTNGYLYYAPTDDQLNNPGCAQEDCDSLVGPGWLQLFTAQVEEFLKQL</sequence>
<dbReference type="RefSeq" id="WP_146502660.1">
    <property type="nucleotide sequence ID" value="NZ_SJPG01000001.1"/>
</dbReference>
<gene>
    <name evidence="1" type="ORF">Pan54_12690</name>
</gene>
<comment type="caution">
    <text evidence="1">The sequence shown here is derived from an EMBL/GenBank/DDBJ whole genome shotgun (WGS) entry which is preliminary data.</text>
</comment>
<name>A0A5C5XEL4_9PLAN</name>
<dbReference type="AlphaFoldDB" id="A0A5C5XEL4"/>
<dbReference type="OrthoDB" id="240932at2"/>
<dbReference type="Proteomes" id="UP000316095">
    <property type="component" value="Unassembled WGS sequence"/>
</dbReference>
<protein>
    <submittedName>
        <fullName evidence="1">Neutral/alkaline non-lysosomal ceramidase</fullName>
    </submittedName>
</protein>
<dbReference type="EMBL" id="SJPG01000001">
    <property type="protein sequence ID" value="TWT60555.1"/>
    <property type="molecule type" value="Genomic_DNA"/>
</dbReference>
<proteinExistence type="predicted"/>
<evidence type="ECO:0000313" key="2">
    <source>
        <dbReference type="Proteomes" id="UP000316095"/>
    </source>
</evidence>